<dbReference type="InterPro" id="IPR044294">
    <property type="entry name" value="Lipase-like"/>
</dbReference>
<dbReference type="Gene3D" id="3.40.50.1820">
    <property type="entry name" value="alpha/beta hydrolase"/>
    <property type="match status" value="1"/>
</dbReference>
<evidence type="ECO:0000313" key="5">
    <source>
        <dbReference type="Proteomes" id="UP000006310"/>
    </source>
</evidence>
<dbReference type="PIRSF" id="PIRSF005412">
    <property type="entry name" value="UCP005412_abhydr"/>
    <property type="match status" value="1"/>
</dbReference>
<gene>
    <name evidence="4" type="primary">KNAG0A05570</name>
    <name evidence="4" type="ordered locus">KNAG_0A05570</name>
</gene>
<dbReference type="EMBL" id="HE978314">
    <property type="protein sequence ID" value="CCK68221.1"/>
    <property type="molecule type" value="Genomic_DNA"/>
</dbReference>
<evidence type="ECO:0000313" key="4">
    <source>
        <dbReference type="EMBL" id="CCK68221.1"/>
    </source>
</evidence>
<dbReference type="eggNOG" id="KOG4372">
    <property type="taxonomic scope" value="Eukaryota"/>
</dbReference>
<dbReference type="GO" id="GO:0016042">
    <property type="term" value="P:lipid catabolic process"/>
    <property type="evidence" value="ECO:0007669"/>
    <property type="project" value="UniProtKB-KW"/>
</dbReference>
<dbReference type="InterPro" id="IPR007751">
    <property type="entry name" value="DUF676_lipase-like"/>
</dbReference>
<feature type="domain" description="DUF676" evidence="3">
    <location>
        <begin position="185"/>
        <end position="382"/>
    </location>
</feature>
<dbReference type="OrthoDB" id="5368485at2759"/>
<dbReference type="InterPro" id="IPR029058">
    <property type="entry name" value="AB_hydrolase_fold"/>
</dbReference>
<dbReference type="RefSeq" id="XP_022462467.1">
    <property type="nucleotide sequence ID" value="XM_022609897.1"/>
</dbReference>
<keyword evidence="5" id="KW-1185">Reference proteome</keyword>
<evidence type="ECO:0000256" key="2">
    <source>
        <dbReference type="ARBA" id="ARBA00022963"/>
    </source>
</evidence>
<dbReference type="AlphaFoldDB" id="J7S3W1"/>
<accession>J7S3W1</accession>
<reference evidence="4 5" key="1">
    <citation type="journal article" date="2011" name="Proc. Natl. Acad. Sci. U.S.A.">
        <title>Evolutionary erosion of yeast sex chromosomes by mating-type switching accidents.</title>
        <authorList>
            <person name="Gordon J.L."/>
            <person name="Armisen D."/>
            <person name="Proux-Wera E."/>
            <person name="Oheigeartaigh S.S."/>
            <person name="Byrne K.P."/>
            <person name="Wolfe K.H."/>
        </authorList>
    </citation>
    <scope>NUCLEOTIDE SEQUENCE [LARGE SCALE GENOMIC DNA]</scope>
    <source>
        <strain evidence="5">ATCC MYA-139 / BCRC 22969 / CBS 8797 / CCRC 22969 / KCTC 17520 / NBRC 10181 / NCYC 3082</strain>
    </source>
</reference>
<dbReference type="HOGENOM" id="CLU_007367_1_0_1"/>
<comment type="similarity">
    <text evidence="1">Belongs to the putative lipase ROG1 family.</text>
</comment>
<keyword evidence="2" id="KW-0442">Lipid degradation</keyword>
<keyword evidence="2" id="KW-0443">Lipid metabolism</keyword>
<sequence length="606" mass="68509">MVDAELDDKAYYHQESFVAIAQMERYTIEHVGAWSESKEKSFWIKVKNVTALSYRVGYLAGPFALYVDLSNEAFDHSAKYDDDEVAYTPLIKSNLQSQQSFYMEVPLQKGGENRRICWVLNIVSEVLFNKKAQVSFELALGPTKHSLRSKQLRKVKLFNDGILKVTRHTTQDLWAIPNSIKTVKTKIHLVVLTHGVHSNVTTDMLYLKEQIERMCRANSKEHEICVVDGFKGNVGETERGIRNQGINVAKYIAQELFSERVKKISFIGHSLGGVVQTFAIAYLAIMYPDFFNRVSPVNFITMASPLLGISVKGRSNYINYSLNAGLMGQTGLDLNLAKDNANDGVPLLYSLSGDPVHSILQRFQRRTIYCNAIHDGIVPLYTSSLLYLDYEDVLAKLYRQTDHAINKNAKQAVKKLPKSSAIGSMTSMINVKRPRKQFIMDPESRTGTIVHDKLYTPQDIERVREQYRDTLLRKHIGSRITSERNTSEPSMLETMANNWHEGIEWRKVVVAIQSGDAHNNMVVRREFGNAYGWPVVDHLLENHFAAAVTGAVVSSAVGDHETASASNQPPQNVDPNKLYSWITRVDRHCSNGLLPHASNLLERSFR</sequence>
<dbReference type="Proteomes" id="UP000006310">
    <property type="component" value="Chromosome 1"/>
</dbReference>
<dbReference type="Pfam" id="PF05057">
    <property type="entry name" value="DUF676"/>
    <property type="match status" value="1"/>
</dbReference>
<name>J7S3W1_HUIN7</name>
<protein>
    <recommendedName>
        <fullName evidence="3">DUF676 domain-containing protein</fullName>
    </recommendedName>
</protein>
<dbReference type="KEGG" id="kng:KNAG_0A05570"/>
<dbReference type="GO" id="GO:0047372">
    <property type="term" value="F:monoacylglycerol lipase activity"/>
    <property type="evidence" value="ECO:0007669"/>
    <property type="project" value="TreeGrafter"/>
</dbReference>
<dbReference type="InterPro" id="IPR016445">
    <property type="entry name" value="Rog1_fam"/>
</dbReference>
<evidence type="ECO:0000256" key="1">
    <source>
        <dbReference type="ARBA" id="ARBA00007920"/>
    </source>
</evidence>
<dbReference type="PANTHER" id="PTHR12482:SF62">
    <property type="entry name" value="LIPASE ROG1-RELATED"/>
    <property type="match status" value="1"/>
</dbReference>
<organism evidence="4 5">
    <name type="scientific">Huiozyma naganishii (strain ATCC MYA-139 / BCRC 22969 / CBS 8797 / KCTC 17520 / NBRC 10181 / NCYC 3082 / Yp74L-3)</name>
    <name type="common">Yeast</name>
    <name type="synonym">Kazachstania naganishii</name>
    <dbReference type="NCBI Taxonomy" id="1071383"/>
    <lineage>
        <taxon>Eukaryota</taxon>
        <taxon>Fungi</taxon>
        <taxon>Dikarya</taxon>
        <taxon>Ascomycota</taxon>
        <taxon>Saccharomycotina</taxon>
        <taxon>Saccharomycetes</taxon>
        <taxon>Saccharomycetales</taxon>
        <taxon>Saccharomycetaceae</taxon>
        <taxon>Huiozyma</taxon>
    </lineage>
</organism>
<evidence type="ECO:0000259" key="3">
    <source>
        <dbReference type="Pfam" id="PF05057"/>
    </source>
</evidence>
<dbReference type="GeneID" id="34523856"/>
<proteinExistence type="inferred from homology"/>
<dbReference type="PANTHER" id="PTHR12482">
    <property type="entry name" value="LIPASE ROG1-RELATED-RELATED"/>
    <property type="match status" value="1"/>
</dbReference>
<reference evidence="5" key="2">
    <citation type="submission" date="2012-08" db="EMBL/GenBank/DDBJ databases">
        <title>Genome sequence of Kazachstania naganishii.</title>
        <authorList>
            <person name="Gordon J.L."/>
            <person name="Armisen D."/>
            <person name="Proux-Wera E."/>
            <person name="OhEigeartaigh S.S."/>
            <person name="Byrne K.P."/>
            <person name="Wolfe K.H."/>
        </authorList>
    </citation>
    <scope>NUCLEOTIDE SEQUENCE [LARGE SCALE GENOMIC DNA]</scope>
    <source>
        <strain evidence="5">ATCC MYA-139 / BCRC 22969 / CBS 8797 / CCRC 22969 / KCTC 17520 / NBRC 10181 / NCYC 3082</strain>
    </source>
</reference>
<dbReference type="SUPFAM" id="SSF53474">
    <property type="entry name" value="alpha/beta-Hydrolases"/>
    <property type="match status" value="1"/>
</dbReference>